<accession>A0A2T0B460</accession>
<organism evidence="2 3">
    <name type="scientific">Clostridium luticellarii</name>
    <dbReference type="NCBI Taxonomy" id="1691940"/>
    <lineage>
        <taxon>Bacteria</taxon>
        <taxon>Bacillati</taxon>
        <taxon>Bacillota</taxon>
        <taxon>Clostridia</taxon>
        <taxon>Eubacteriales</taxon>
        <taxon>Clostridiaceae</taxon>
        <taxon>Clostridium</taxon>
    </lineage>
</organism>
<sequence>MYKCIKLVKRNLRYFRELNRERAVFNSLNRDFFQTYDNCNFAQQIILRRKVKLIKDKFKYIGYIWTDLYHKNICNINALNVICRCNSIDSLPYRCLINTIRENCTVKYLCENNNYNFSLLKSMGFEKKEGTLILYKELSENIHFILNGGLEFEVLQKGRDEEKRCEVQNKIFEDEHRVPLTLEDIFFDEVQDYYFEKGAVFLKKDNRYIGYGQFILENNIPVIVNFGIIEECRGKGYSKYLLIYLLKMIYFNGFNKIIIKVRDSNYRALNLYKSVGFEVKKEQYHLELKRRSSI</sequence>
<gene>
    <name evidence="2" type="ORF">CLLU_36140</name>
</gene>
<dbReference type="PROSITE" id="PS51186">
    <property type="entry name" value="GNAT"/>
    <property type="match status" value="1"/>
</dbReference>
<reference evidence="2 3" key="1">
    <citation type="submission" date="2018-03" db="EMBL/GenBank/DDBJ databases">
        <title>Genome sequence of Clostridium luticellarii DSM 29923.</title>
        <authorList>
            <person name="Poehlein A."/>
            <person name="Daniel R."/>
        </authorList>
    </citation>
    <scope>NUCLEOTIDE SEQUENCE [LARGE SCALE GENOMIC DNA]</scope>
    <source>
        <strain evidence="2 3">DSM 29923</strain>
    </source>
</reference>
<evidence type="ECO:0000313" key="3">
    <source>
        <dbReference type="Proteomes" id="UP000237798"/>
    </source>
</evidence>
<dbReference type="AlphaFoldDB" id="A0A2T0B460"/>
<dbReference type="OrthoDB" id="1910906at2"/>
<dbReference type="InterPro" id="IPR000182">
    <property type="entry name" value="GNAT_dom"/>
</dbReference>
<dbReference type="InterPro" id="IPR016181">
    <property type="entry name" value="Acyl_CoA_acyltransferase"/>
</dbReference>
<proteinExistence type="predicted"/>
<dbReference type="Pfam" id="PF00583">
    <property type="entry name" value="Acetyltransf_1"/>
    <property type="match status" value="1"/>
</dbReference>
<dbReference type="Proteomes" id="UP000237798">
    <property type="component" value="Unassembled WGS sequence"/>
</dbReference>
<dbReference type="RefSeq" id="WP_106011143.1">
    <property type="nucleotide sequence ID" value="NZ_JALCPJ010000003.1"/>
</dbReference>
<keyword evidence="3" id="KW-1185">Reference proteome</keyword>
<dbReference type="Gene3D" id="3.40.630.30">
    <property type="match status" value="1"/>
</dbReference>
<name>A0A2T0B460_9CLOT</name>
<evidence type="ECO:0000259" key="1">
    <source>
        <dbReference type="PROSITE" id="PS51186"/>
    </source>
</evidence>
<protein>
    <submittedName>
        <fullName evidence="2">Ribosomal-protein-alanine N-acetyltransferase</fullName>
    </submittedName>
</protein>
<evidence type="ECO:0000313" key="2">
    <source>
        <dbReference type="EMBL" id="PRR78652.1"/>
    </source>
</evidence>
<feature type="domain" description="N-acetyltransferase" evidence="1">
    <location>
        <begin position="150"/>
        <end position="294"/>
    </location>
</feature>
<dbReference type="GO" id="GO:0016747">
    <property type="term" value="F:acyltransferase activity, transferring groups other than amino-acyl groups"/>
    <property type="evidence" value="ECO:0007669"/>
    <property type="project" value="InterPro"/>
</dbReference>
<dbReference type="EMBL" id="PVXP01000120">
    <property type="protein sequence ID" value="PRR78652.1"/>
    <property type="molecule type" value="Genomic_DNA"/>
</dbReference>
<keyword evidence="2" id="KW-0808">Transferase</keyword>
<comment type="caution">
    <text evidence="2">The sequence shown here is derived from an EMBL/GenBank/DDBJ whole genome shotgun (WGS) entry which is preliminary data.</text>
</comment>
<dbReference type="SUPFAM" id="SSF55729">
    <property type="entry name" value="Acyl-CoA N-acyltransferases (Nat)"/>
    <property type="match status" value="1"/>
</dbReference>